<protein>
    <recommendedName>
        <fullName evidence="2">DUF8173 domain-containing protein</fullName>
    </recommendedName>
</protein>
<dbReference type="Pfam" id="PF26514">
    <property type="entry name" value="DUF8173"/>
    <property type="match status" value="1"/>
</dbReference>
<evidence type="ECO:0000259" key="2">
    <source>
        <dbReference type="Pfam" id="PF26514"/>
    </source>
</evidence>
<gene>
    <name evidence="3" type="ORF">UR93_C0002G0042</name>
</gene>
<dbReference type="EMBL" id="LBRB01000002">
    <property type="protein sequence ID" value="KKP89140.1"/>
    <property type="molecule type" value="Genomic_DNA"/>
</dbReference>
<keyword evidence="1" id="KW-1133">Transmembrane helix</keyword>
<evidence type="ECO:0000313" key="3">
    <source>
        <dbReference type="EMBL" id="KKP89140.1"/>
    </source>
</evidence>
<reference evidence="3 4" key="1">
    <citation type="journal article" date="2015" name="Nature">
        <title>rRNA introns, odd ribosomes, and small enigmatic genomes across a large radiation of phyla.</title>
        <authorList>
            <person name="Brown C.T."/>
            <person name="Hug L.A."/>
            <person name="Thomas B.C."/>
            <person name="Sharon I."/>
            <person name="Castelle C.J."/>
            <person name="Singh A."/>
            <person name="Wilkins M.J."/>
            <person name="Williams K.H."/>
            <person name="Banfield J.F."/>
        </authorList>
    </citation>
    <scope>NUCLEOTIDE SEQUENCE [LARGE SCALE GENOMIC DNA]</scope>
</reference>
<proteinExistence type="predicted"/>
<dbReference type="InterPro" id="IPR058486">
    <property type="entry name" value="DUF8173"/>
</dbReference>
<sequence length="323" mass="35407">MKKVFGTKIRLIFVGIISIVLGLLIISSTKAAQFEIAENSTNLYTVKENETIDDNLMVIGQDFETKGKINGDLIVIGSNVSLEGEIDGNVIAVGSNIKSNLKKVKNIYLVADRITLSSQIERDLYAVARKLSLTNPTTILGSLYAVVSDFERGEGVIIKSQTIIKNFEEASVNPNLYYYSLLISFLSCLLVGLLLVHLWGKKIDQCKKQLIDQWGAIFLKGTVGLIVILPIVIILLLSQVGISLAMIILALFLISFYLSKIIVAYLIGKKILPNSKNIAQLAIGLLIITTLINLPVFGGLIYLIVTIFGLGIIITINQIKKIK</sequence>
<evidence type="ECO:0000313" key="4">
    <source>
        <dbReference type="Proteomes" id="UP000034316"/>
    </source>
</evidence>
<accession>A0A0G0FP00</accession>
<keyword evidence="1" id="KW-0472">Membrane</keyword>
<name>A0A0G0FP00_9BACT</name>
<comment type="caution">
    <text evidence="3">The sequence shown here is derived from an EMBL/GenBank/DDBJ whole genome shotgun (WGS) entry which is preliminary data.</text>
</comment>
<feature type="transmembrane region" description="Helical" evidence="1">
    <location>
        <begin position="278"/>
        <end position="294"/>
    </location>
</feature>
<dbReference type="AlphaFoldDB" id="A0A0G0FP00"/>
<evidence type="ECO:0000256" key="1">
    <source>
        <dbReference type="SAM" id="Phobius"/>
    </source>
</evidence>
<feature type="transmembrane region" description="Helical" evidence="1">
    <location>
        <begin position="217"/>
        <end position="238"/>
    </location>
</feature>
<feature type="domain" description="DUF8173" evidence="2">
    <location>
        <begin position="179"/>
        <end position="315"/>
    </location>
</feature>
<feature type="transmembrane region" description="Helical" evidence="1">
    <location>
        <begin position="244"/>
        <end position="266"/>
    </location>
</feature>
<organism evidence="3 4">
    <name type="scientific">Berkelbacteria bacterium GW2011_GWA2_35_9</name>
    <dbReference type="NCBI Taxonomy" id="1618333"/>
    <lineage>
        <taxon>Bacteria</taxon>
        <taxon>Candidatus Berkelbacteria</taxon>
    </lineage>
</organism>
<feature type="transmembrane region" description="Helical" evidence="1">
    <location>
        <begin position="176"/>
        <end position="196"/>
    </location>
</feature>
<dbReference type="STRING" id="1618333.UR93_C0002G0042"/>
<keyword evidence="1" id="KW-0812">Transmembrane</keyword>
<dbReference type="Proteomes" id="UP000034316">
    <property type="component" value="Unassembled WGS sequence"/>
</dbReference>